<accession>A0ACC2D2R3</accession>
<keyword evidence="2" id="KW-1185">Reference proteome</keyword>
<proteinExistence type="predicted"/>
<gene>
    <name evidence="1" type="ORF">O6H91_07G015100</name>
</gene>
<organism evidence="1 2">
    <name type="scientific">Diphasiastrum complanatum</name>
    <name type="common">Issler's clubmoss</name>
    <name type="synonym">Lycopodium complanatum</name>
    <dbReference type="NCBI Taxonomy" id="34168"/>
    <lineage>
        <taxon>Eukaryota</taxon>
        <taxon>Viridiplantae</taxon>
        <taxon>Streptophyta</taxon>
        <taxon>Embryophyta</taxon>
        <taxon>Tracheophyta</taxon>
        <taxon>Lycopodiopsida</taxon>
        <taxon>Lycopodiales</taxon>
        <taxon>Lycopodiaceae</taxon>
        <taxon>Lycopodioideae</taxon>
        <taxon>Diphasiastrum</taxon>
    </lineage>
</organism>
<reference evidence="2" key="1">
    <citation type="journal article" date="2024" name="Proc. Natl. Acad. Sci. U.S.A.">
        <title>Extraordinary preservation of gene collinearity over three hundred million years revealed in homosporous lycophytes.</title>
        <authorList>
            <person name="Li C."/>
            <person name="Wickell D."/>
            <person name="Kuo L.Y."/>
            <person name="Chen X."/>
            <person name="Nie B."/>
            <person name="Liao X."/>
            <person name="Peng D."/>
            <person name="Ji J."/>
            <person name="Jenkins J."/>
            <person name="Williams M."/>
            <person name="Shu S."/>
            <person name="Plott C."/>
            <person name="Barry K."/>
            <person name="Rajasekar S."/>
            <person name="Grimwood J."/>
            <person name="Han X."/>
            <person name="Sun S."/>
            <person name="Hou Z."/>
            <person name="He W."/>
            <person name="Dai G."/>
            <person name="Sun C."/>
            <person name="Schmutz J."/>
            <person name="Leebens-Mack J.H."/>
            <person name="Li F.W."/>
            <person name="Wang L."/>
        </authorList>
    </citation>
    <scope>NUCLEOTIDE SEQUENCE [LARGE SCALE GENOMIC DNA]</scope>
    <source>
        <strain evidence="2">cv. PW_Plant_1</strain>
    </source>
</reference>
<name>A0ACC2D2R3_DIPCM</name>
<evidence type="ECO:0000313" key="1">
    <source>
        <dbReference type="EMBL" id="KAJ7548527.1"/>
    </source>
</evidence>
<comment type="caution">
    <text evidence="1">The sequence shown here is derived from an EMBL/GenBank/DDBJ whole genome shotgun (WGS) entry which is preliminary data.</text>
</comment>
<evidence type="ECO:0000313" key="2">
    <source>
        <dbReference type="Proteomes" id="UP001162992"/>
    </source>
</evidence>
<protein>
    <submittedName>
        <fullName evidence="1">Uncharacterized protein</fullName>
    </submittedName>
</protein>
<dbReference type="EMBL" id="CM055098">
    <property type="protein sequence ID" value="KAJ7548527.1"/>
    <property type="molecule type" value="Genomic_DNA"/>
</dbReference>
<dbReference type="Proteomes" id="UP001162992">
    <property type="component" value="Chromosome 7"/>
</dbReference>
<sequence length="669" mass="73808">MVRDGDGERQGRRGDPGRETALVPVRSDDRPFVSWYPSQSSDAIVSVQFRVNRPTTIFCFCFALFCEAVVSFSRVSHQDSNVGIIMAASSAPNFKYGYPTPGLQNPTGSAVMDHVFFLSQGDWKHVREEEQFDHIVIGSGFCALGFAQRALFNDPHTRILIIERGPFFLPEHFQNLPLPYQNTLGGLSETFPWTLSRHTVEGKFIKWQHGMVPFFGGRSTLWSAWCPRPTPEEMRRWPKETIEAAEQYFPHAEQLLNVVPADQFDKARNGAPPPGGLPIYATLQQKLAQMLNNNLKQIDSATRVLPASLAVGSFPPDGINFEKFAVPGPLLSLLVKQRQLEEQGKGAPLKVVTNCVVNRIVQQEGTATALETSRGVVNIGDANVILAMGTLPPTTLVLNSFPDIVKNAGNRFTSHFISSVVARVPRVDYQFSAALGELELAAIYLAGQNPESKLQYHVQLTALSDRNPEANAAIAARNMPDVVASASVEQLLTSKDYVVFVCAILGELDENNSDSWLRKDNGTDPTTNVLLQVKESQTDLQLWDTMDEGAFQALERVLSPKGASHVEYWHTTSSDWSNKRPPSSEIRVPCLVHEASTMHIGMDTDVDAVVGLDYRLKRVTNVFVTGASLWPTCGSWSPTMPMVGLAQHLADNLSTKTTSVMKLVADEQT</sequence>